<dbReference type="Gene3D" id="3.20.20.140">
    <property type="entry name" value="Metal-dependent hydrolases"/>
    <property type="match status" value="1"/>
</dbReference>
<evidence type="ECO:0000256" key="4">
    <source>
        <dbReference type="ARBA" id="ARBA00022605"/>
    </source>
</evidence>
<evidence type="ECO:0000256" key="1">
    <source>
        <dbReference type="ARBA" id="ARBA00004970"/>
    </source>
</evidence>
<dbReference type="RefSeq" id="WP_135471847.1">
    <property type="nucleotide sequence ID" value="NZ_CASJPC010000007.1"/>
</dbReference>
<keyword evidence="6 8" id="KW-0368">Histidine biosynthesis</keyword>
<dbReference type="SUPFAM" id="SSF89550">
    <property type="entry name" value="PHP domain-like"/>
    <property type="match status" value="1"/>
</dbReference>
<organism evidence="10 11">
    <name type="scientific">Duncaniella freteri</name>
    <dbReference type="NCBI Taxonomy" id="2530391"/>
    <lineage>
        <taxon>Bacteria</taxon>
        <taxon>Pseudomonadati</taxon>
        <taxon>Bacteroidota</taxon>
        <taxon>Bacteroidia</taxon>
        <taxon>Bacteroidales</taxon>
        <taxon>Muribaculaceae</taxon>
        <taxon>Duncaniella</taxon>
    </lineage>
</organism>
<dbReference type="CDD" id="cd12110">
    <property type="entry name" value="PHP_HisPPase_Hisj_like"/>
    <property type="match status" value="1"/>
</dbReference>
<evidence type="ECO:0000256" key="2">
    <source>
        <dbReference type="ARBA" id="ARBA00009152"/>
    </source>
</evidence>
<dbReference type="Pfam" id="PF02811">
    <property type="entry name" value="PHP"/>
    <property type="match status" value="1"/>
</dbReference>
<evidence type="ECO:0000256" key="3">
    <source>
        <dbReference type="ARBA" id="ARBA00013085"/>
    </source>
</evidence>
<evidence type="ECO:0000256" key="6">
    <source>
        <dbReference type="ARBA" id="ARBA00023102"/>
    </source>
</evidence>
<dbReference type="GO" id="GO:0004401">
    <property type="term" value="F:histidinol-phosphatase activity"/>
    <property type="evidence" value="ECO:0007669"/>
    <property type="project" value="UniProtKB-UniRule"/>
</dbReference>
<dbReference type="Proteomes" id="UP000297635">
    <property type="component" value="Unassembled WGS sequence"/>
</dbReference>
<dbReference type="PANTHER" id="PTHR21039">
    <property type="entry name" value="HISTIDINOL PHOSPHATASE-RELATED"/>
    <property type="match status" value="1"/>
</dbReference>
<evidence type="ECO:0000256" key="7">
    <source>
        <dbReference type="ARBA" id="ARBA00049158"/>
    </source>
</evidence>
<accession>A0A4Z0VC45</accession>
<name>A0A4Z0VC45_9BACT</name>
<evidence type="ECO:0000256" key="5">
    <source>
        <dbReference type="ARBA" id="ARBA00022801"/>
    </source>
</evidence>
<evidence type="ECO:0000256" key="8">
    <source>
        <dbReference type="RuleBase" id="RU366003"/>
    </source>
</evidence>
<gene>
    <name evidence="10" type="ORF">EZ315_09525</name>
</gene>
<dbReference type="GO" id="GO:0000105">
    <property type="term" value="P:L-histidine biosynthetic process"/>
    <property type="evidence" value="ECO:0007669"/>
    <property type="project" value="UniProtKB-UniRule"/>
</dbReference>
<dbReference type="GO" id="GO:0005737">
    <property type="term" value="C:cytoplasm"/>
    <property type="evidence" value="ECO:0007669"/>
    <property type="project" value="TreeGrafter"/>
</dbReference>
<keyword evidence="11" id="KW-1185">Reference proteome</keyword>
<dbReference type="EMBL" id="SJSA01000001">
    <property type="protein sequence ID" value="TGG40890.1"/>
    <property type="molecule type" value="Genomic_DNA"/>
</dbReference>
<keyword evidence="5 8" id="KW-0378">Hydrolase</keyword>
<proteinExistence type="inferred from homology"/>
<keyword evidence="4 8" id="KW-0028">Amino-acid biosynthesis</keyword>
<evidence type="ECO:0000313" key="10">
    <source>
        <dbReference type="EMBL" id="TGG40890.1"/>
    </source>
</evidence>
<dbReference type="GeneID" id="82150028"/>
<dbReference type="InterPro" id="IPR004013">
    <property type="entry name" value="PHP_dom"/>
</dbReference>
<feature type="domain" description="PHP" evidence="9">
    <location>
        <begin position="16"/>
        <end position="217"/>
    </location>
</feature>
<comment type="similarity">
    <text evidence="2 8">Belongs to the PHP hydrolase family. HisK subfamily.</text>
</comment>
<comment type="pathway">
    <text evidence="1 8">Amino-acid biosynthesis; L-histidine biosynthesis; L-histidine from 5-phospho-alpha-D-ribose 1-diphosphate: step 8/9.</text>
</comment>
<dbReference type="EC" id="3.1.3.15" evidence="3 8"/>
<comment type="caution">
    <text evidence="10">The sequence shown here is derived from an EMBL/GenBank/DDBJ whole genome shotgun (WGS) entry which is preliminary data.</text>
</comment>
<evidence type="ECO:0000259" key="9">
    <source>
        <dbReference type="Pfam" id="PF02811"/>
    </source>
</evidence>
<comment type="catalytic activity">
    <reaction evidence="7 8">
        <text>L-histidinol phosphate + H2O = L-histidinol + phosphate</text>
        <dbReference type="Rhea" id="RHEA:14465"/>
        <dbReference type="ChEBI" id="CHEBI:15377"/>
        <dbReference type="ChEBI" id="CHEBI:43474"/>
        <dbReference type="ChEBI" id="CHEBI:57699"/>
        <dbReference type="ChEBI" id="CHEBI:57980"/>
        <dbReference type="EC" id="3.1.3.15"/>
    </reaction>
</comment>
<dbReference type="NCBIfam" id="TIGR01856">
    <property type="entry name" value="hisJ_fam"/>
    <property type="match status" value="1"/>
</dbReference>
<evidence type="ECO:0000313" key="11">
    <source>
        <dbReference type="Proteomes" id="UP000297635"/>
    </source>
</evidence>
<dbReference type="AlphaFoldDB" id="A0A4Z0VC45"/>
<dbReference type="InterPro" id="IPR010140">
    <property type="entry name" value="Histidinol_P_phosphatase_HisJ"/>
</dbReference>
<dbReference type="PANTHER" id="PTHR21039:SF0">
    <property type="entry name" value="HISTIDINOL-PHOSPHATASE"/>
    <property type="match status" value="1"/>
</dbReference>
<dbReference type="UniPathway" id="UPA00031">
    <property type="reaction ID" value="UER00013"/>
</dbReference>
<sequence length="281" mass="31525">MIDLHEIIASTRDYNFHSHTQFCDGRETMAAMVQQAISCGMKHYGFSPHSPIPLPSPCNMSALSVDEYVAEFNRLKELYDGRINLYLSMEIDFLGDKWGASDPYFDTVPLDYRLSSVHFISSPDGTEVDVDGRPGQFKGKMETYFDNDIRYVVDSFYERTLQMIEKGGFHMLGHFDKIGFNASSFSPGIEDEPWYRRHIDDVIDAVRDTDIIVEINTKAYPAPVGASAEEVAGYVSRLFPSPNVIRRLVSAGIPLAVNSDAHYSSRITAGREEALAIIDGK</sequence>
<reference evidence="10 11" key="1">
    <citation type="submission" date="2019-02" db="EMBL/GenBank/DDBJ databases">
        <title>Isolation and identification of novel species under the genus Muribaculum.</title>
        <authorList>
            <person name="Miyake S."/>
            <person name="Ding Y."/>
            <person name="Low A."/>
            <person name="Soh M."/>
            <person name="Seedorf H."/>
        </authorList>
    </citation>
    <scope>NUCLEOTIDE SEQUENCE [LARGE SCALE GENOMIC DNA]</scope>
    <source>
        <strain evidence="10 11">TLL-A3</strain>
    </source>
</reference>
<dbReference type="InterPro" id="IPR016195">
    <property type="entry name" value="Pol/histidinol_Pase-like"/>
</dbReference>
<protein>
    <recommendedName>
        <fullName evidence="3 8">Histidinol-phosphatase</fullName>
        <shortName evidence="8">HolPase</shortName>
        <ecNumber evidence="3 8">3.1.3.15</ecNumber>
    </recommendedName>
</protein>